<dbReference type="Proteomes" id="UP000076722">
    <property type="component" value="Unassembled WGS sequence"/>
</dbReference>
<evidence type="ECO:0000313" key="2">
    <source>
        <dbReference type="EMBL" id="KZS95982.1"/>
    </source>
</evidence>
<evidence type="ECO:0000313" key="3">
    <source>
        <dbReference type="Proteomes" id="UP000076722"/>
    </source>
</evidence>
<reference evidence="2 3" key="1">
    <citation type="journal article" date="2016" name="Mol. Biol. Evol.">
        <title>Comparative Genomics of Early-Diverging Mushroom-Forming Fungi Provides Insights into the Origins of Lignocellulose Decay Capabilities.</title>
        <authorList>
            <person name="Nagy L.G."/>
            <person name="Riley R."/>
            <person name="Tritt A."/>
            <person name="Adam C."/>
            <person name="Daum C."/>
            <person name="Floudas D."/>
            <person name="Sun H."/>
            <person name="Yadav J.S."/>
            <person name="Pangilinan J."/>
            <person name="Larsson K.H."/>
            <person name="Matsuura K."/>
            <person name="Barry K."/>
            <person name="Labutti K."/>
            <person name="Kuo R."/>
            <person name="Ohm R.A."/>
            <person name="Bhattacharya S.S."/>
            <person name="Shirouzu T."/>
            <person name="Yoshinaga Y."/>
            <person name="Martin F.M."/>
            <person name="Grigoriev I.V."/>
            <person name="Hibbett D.S."/>
        </authorList>
    </citation>
    <scope>NUCLEOTIDE SEQUENCE [LARGE SCALE GENOMIC DNA]</scope>
    <source>
        <strain evidence="2 3">HHB9708</strain>
    </source>
</reference>
<keyword evidence="3" id="KW-1185">Reference proteome</keyword>
<dbReference type="AlphaFoldDB" id="A0A164XHC3"/>
<sequence>MLEKDREIRVAATVGRSCRPSTRRQSVESAAKVACGASLKRKAGALGDVEPQEKDKKAKVVSAKQTSSALPIPTRPIQANKSASGVKANESSARQTGLPSRKATVVLGKPARQAVKSFR</sequence>
<evidence type="ECO:0000256" key="1">
    <source>
        <dbReference type="SAM" id="MobiDB-lite"/>
    </source>
</evidence>
<organism evidence="2 3">
    <name type="scientific">Sistotremastrum niveocremeum HHB9708</name>
    <dbReference type="NCBI Taxonomy" id="1314777"/>
    <lineage>
        <taxon>Eukaryota</taxon>
        <taxon>Fungi</taxon>
        <taxon>Dikarya</taxon>
        <taxon>Basidiomycota</taxon>
        <taxon>Agaricomycotina</taxon>
        <taxon>Agaricomycetes</taxon>
        <taxon>Sistotremastrales</taxon>
        <taxon>Sistotremastraceae</taxon>
        <taxon>Sertulicium</taxon>
        <taxon>Sertulicium niveocremeum</taxon>
    </lineage>
</organism>
<gene>
    <name evidence="2" type="ORF">SISNIDRAFT_464248</name>
</gene>
<feature type="compositionally biased region" description="Polar residues" evidence="1">
    <location>
        <begin position="77"/>
        <end position="98"/>
    </location>
</feature>
<feature type="region of interest" description="Disordered" evidence="1">
    <location>
        <begin position="46"/>
        <end position="103"/>
    </location>
</feature>
<proteinExistence type="predicted"/>
<accession>A0A164XHC3</accession>
<dbReference type="EMBL" id="KV419400">
    <property type="protein sequence ID" value="KZS95982.1"/>
    <property type="molecule type" value="Genomic_DNA"/>
</dbReference>
<protein>
    <submittedName>
        <fullName evidence="2">Uncharacterized protein</fullName>
    </submittedName>
</protein>
<name>A0A164XHC3_9AGAM</name>